<sequence>MKKIVIAPDSFKESLSAKWVVQIIANAMAEILPDVQLIGVPLADGGEGTAATLVDATAGQLQQTIVRNPLGNLIHASWGLLGDRQTAVIEMATASGLALIPPAQRNPCLTSSAGTGDLLKAALDAGARRFILALGGSATNDGGAGMLQALGVGLLDCDGQPIIPGGAALAQLARIDLTDIDSRLADCEFEIACDVDNPLIGQRGAAAVFGPQKGATTEMVAILDAALAHYAAVIQAQLGKAVSALPGAGAAGGMGAAALAFLPNVCMRRGVDIVLQATQLEQHLADADLVITGEGCLDAQTILGKVPIGVAQLAKRYAVPVIAIGGCVRADVAAVYAHGIDAVFSCVPAAMPLESALANAEQHLAHTARNVAAVIRLLQK</sequence>
<dbReference type="Pfam" id="PF02595">
    <property type="entry name" value="Gly_kinase"/>
    <property type="match status" value="1"/>
</dbReference>
<dbReference type="InterPro" id="IPR036129">
    <property type="entry name" value="Glycerate_kinase_sf"/>
</dbReference>
<dbReference type="GO" id="GO:0008887">
    <property type="term" value="F:glycerate kinase activity"/>
    <property type="evidence" value="ECO:0007669"/>
    <property type="project" value="UniProtKB-UniRule"/>
</dbReference>
<dbReference type="InterPro" id="IPR018193">
    <property type="entry name" value="Glyc_kinase_flavodox-like_fold"/>
</dbReference>
<dbReference type="Proteomes" id="UP000510822">
    <property type="component" value="Chromosome"/>
</dbReference>
<dbReference type="InterPro" id="IPR018197">
    <property type="entry name" value="Glycerate_kinase_RE-like"/>
</dbReference>
<dbReference type="Gene3D" id="3.90.1510.10">
    <property type="entry name" value="Glycerate kinase, domain 2"/>
    <property type="match status" value="1"/>
</dbReference>
<evidence type="ECO:0000256" key="4">
    <source>
        <dbReference type="PIRNR" id="PIRNR006078"/>
    </source>
</evidence>
<evidence type="ECO:0000313" key="5">
    <source>
        <dbReference type="EMBL" id="QLI81323.1"/>
    </source>
</evidence>
<dbReference type="EMBL" id="CP058952">
    <property type="protein sequence ID" value="QLI81323.1"/>
    <property type="molecule type" value="Genomic_DNA"/>
</dbReference>
<dbReference type="SUPFAM" id="SSF110738">
    <property type="entry name" value="Glycerate kinase I"/>
    <property type="match status" value="1"/>
</dbReference>
<dbReference type="GO" id="GO:0031388">
    <property type="term" value="P:organic acid phosphorylation"/>
    <property type="evidence" value="ECO:0007669"/>
    <property type="project" value="UniProtKB-UniRule"/>
</dbReference>
<dbReference type="PANTHER" id="PTHR21599:SF0">
    <property type="entry name" value="GLYCERATE KINASE"/>
    <property type="match status" value="1"/>
</dbReference>
<accession>A0A7D5Z5F4</accession>
<evidence type="ECO:0000256" key="1">
    <source>
        <dbReference type="ARBA" id="ARBA00006284"/>
    </source>
</evidence>
<evidence type="ECO:0000256" key="3">
    <source>
        <dbReference type="ARBA" id="ARBA00022777"/>
    </source>
</evidence>
<dbReference type="InterPro" id="IPR004381">
    <property type="entry name" value="Glycerate_kinase"/>
</dbReference>
<organism evidence="5 6">
    <name type="scientific">Chitinibacter fontanus</name>
    <dbReference type="NCBI Taxonomy" id="1737446"/>
    <lineage>
        <taxon>Bacteria</taxon>
        <taxon>Pseudomonadati</taxon>
        <taxon>Pseudomonadota</taxon>
        <taxon>Betaproteobacteria</taxon>
        <taxon>Neisseriales</taxon>
        <taxon>Chitinibacteraceae</taxon>
        <taxon>Chitinibacter</taxon>
    </lineage>
</organism>
<dbReference type="KEGG" id="cfon:HZU75_07175"/>
<dbReference type="PANTHER" id="PTHR21599">
    <property type="entry name" value="GLYCERATE KINASE"/>
    <property type="match status" value="1"/>
</dbReference>
<name>A0A7D5Z5F4_9NEIS</name>
<dbReference type="NCBIfam" id="TIGR00045">
    <property type="entry name" value="glycerate kinase"/>
    <property type="match status" value="1"/>
</dbReference>
<comment type="similarity">
    <text evidence="1 4">Belongs to the glycerate kinase type-1 family.</text>
</comment>
<proteinExistence type="inferred from homology"/>
<protein>
    <submittedName>
        <fullName evidence="5">Glycerate kinase</fullName>
    </submittedName>
</protein>
<keyword evidence="6" id="KW-1185">Reference proteome</keyword>
<keyword evidence="3 4" id="KW-0418">Kinase</keyword>
<dbReference type="AlphaFoldDB" id="A0A7D5Z5F4"/>
<dbReference type="RefSeq" id="WP_180308450.1">
    <property type="nucleotide sequence ID" value="NZ_CP058952.1"/>
</dbReference>
<gene>
    <name evidence="5" type="ORF">HZU75_07175</name>
</gene>
<dbReference type="PIRSF" id="PIRSF006078">
    <property type="entry name" value="GlxK"/>
    <property type="match status" value="1"/>
</dbReference>
<keyword evidence="2 4" id="KW-0808">Transferase</keyword>
<evidence type="ECO:0000256" key="2">
    <source>
        <dbReference type="ARBA" id="ARBA00022679"/>
    </source>
</evidence>
<evidence type="ECO:0000313" key="6">
    <source>
        <dbReference type="Proteomes" id="UP000510822"/>
    </source>
</evidence>
<dbReference type="Gene3D" id="3.40.50.10350">
    <property type="entry name" value="Glycerate kinase, domain 1"/>
    <property type="match status" value="1"/>
</dbReference>
<reference evidence="5 6" key="1">
    <citation type="journal article" date="2016" name="Int. J. Syst. Evol. Microbiol.">
        <title>Chitinibacter fontanus sp. nov., isolated from a spring.</title>
        <authorList>
            <person name="Sheu S.Y."/>
            <person name="Li Y.S."/>
            <person name="Young C.C."/>
            <person name="Chen W.M."/>
        </authorList>
    </citation>
    <scope>NUCLEOTIDE SEQUENCE [LARGE SCALE GENOMIC DNA]</scope>
    <source>
        <strain evidence="5 6">STM-7</strain>
    </source>
</reference>